<keyword evidence="2 4" id="KW-0472">Membrane</keyword>
<dbReference type="SUPFAM" id="SSF56935">
    <property type="entry name" value="Porins"/>
    <property type="match status" value="1"/>
</dbReference>
<keyword evidence="5" id="KW-0732">Signal</keyword>
<keyword evidence="8" id="KW-0675">Receptor</keyword>
<dbReference type="OrthoDB" id="9768470at2"/>
<dbReference type="InterPro" id="IPR000531">
    <property type="entry name" value="Beta-barrel_TonB"/>
</dbReference>
<dbReference type="InterPro" id="IPR037066">
    <property type="entry name" value="Plug_dom_sf"/>
</dbReference>
<gene>
    <name evidence="8" type="ORF">EGM88_09620</name>
</gene>
<evidence type="ECO:0000256" key="2">
    <source>
        <dbReference type="ARBA" id="ARBA00023136"/>
    </source>
</evidence>
<evidence type="ECO:0000256" key="3">
    <source>
        <dbReference type="ARBA" id="ARBA00023237"/>
    </source>
</evidence>
<organism evidence="8 9">
    <name type="scientific">Aureibaculum marinum</name>
    <dbReference type="NCBI Taxonomy" id="2487930"/>
    <lineage>
        <taxon>Bacteria</taxon>
        <taxon>Pseudomonadati</taxon>
        <taxon>Bacteroidota</taxon>
        <taxon>Flavobacteriia</taxon>
        <taxon>Flavobacteriales</taxon>
        <taxon>Flavobacteriaceae</taxon>
        <taxon>Aureibaculum</taxon>
    </lineage>
</organism>
<reference evidence="8 9" key="1">
    <citation type="submission" date="2018-11" db="EMBL/GenBank/DDBJ databases">
        <title>Aureibaculum marinum gen. nov., sp. nov., a member of the family Flavobacteriaceae isolated from the Bohai Sea.</title>
        <authorList>
            <person name="Ji X."/>
        </authorList>
    </citation>
    <scope>NUCLEOTIDE SEQUENCE [LARGE SCALE GENOMIC DNA]</scope>
    <source>
        <strain evidence="8 9">BH-SD17</strain>
    </source>
</reference>
<dbReference type="Pfam" id="PF07715">
    <property type="entry name" value="Plug"/>
    <property type="match status" value="1"/>
</dbReference>
<evidence type="ECO:0000313" key="9">
    <source>
        <dbReference type="Proteomes" id="UP000270856"/>
    </source>
</evidence>
<dbReference type="InterPro" id="IPR036942">
    <property type="entry name" value="Beta-barrel_TonB_sf"/>
</dbReference>
<dbReference type="PANTHER" id="PTHR40980:SF5">
    <property type="entry name" value="TONB-DEPENDENT RECEPTOR"/>
    <property type="match status" value="1"/>
</dbReference>
<dbReference type="EMBL" id="RPFJ01000011">
    <property type="protein sequence ID" value="RPD96770.1"/>
    <property type="molecule type" value="Genomic_DNA"/>
</dbReference>
<dbReference type="SUPFAM" id="SSF49464">
    <property type="entry name" value="Carboxypeptidase regulatory domain-like"/>
    <property type="match status" value="1"/>
</dbReference>
<evidence type="ECO:0000313" key="8">
    <source>
        <dbReference type="EMBL" id="RPD96770.1"/>
    </source>
</evidence>
<feature type="signal peptide" evidence="5">
    <location>
        <begin position="1"/>
        <end position="20"/>
    </location>
</feature>
<keyword evidence="4" id="KW-0798">TonB box</keyword>
<protein>
    <submittedName>
        <fullName evidence="8">TonB-dependent receptor</fullName>
    </submittedName>
</protein>
<evidence type="ECO:0000259" key="7">
    <source>
        <dbReference type="Pfam" id="PF07715"/>
    </source>
</evidence>
<dbReference type="InterPro" id="IPR012910">
    <property type="entry name" value="Plug_dom"/>
</dbReference>
<keyword evidence="9" id="KW-1185">Reference proteome</keyword>
<dbReference type="GO" id="GO:0009279">
    <property type="term" value="C:cell outer membrane"/>
    <property type="evidence" value="ECO:0007669"/>
    <property type="project" value="UniProtKB-SubCell"/>
</dbReference>
<comment type="subcellular location">
    <subcellularLocation>
        <location evidence="1 4">Cell outer membrane</location>
    </subcellularLocation>
</comment>
<dbReference type="Gene3D" id="2.60.40.1120">
    <property type="entry name" value="Carboxypeptidase-like, regulatory domain"/>
    <property type="match status" value="1"/>
</dbReference>
<dbReference type="Gene3D" id="2.170.130.10">
    <property type="entry name" value="TonB-dependent receptor, plug domain"/>
    <property type="match status" value="1"/>
</dbReference>
<proteinExistence type="inferred from homology"/>
<name>A0A3N4NX28_9FLAO</name>
<comment type="caution">
    <text evidence="8">The sequence shown here is derived from an EMBL/GenBank/DDBJ whole genome shotgun (WGS) entry which is preliminary data.</text>
</comment>
<dbReference type="Pfam" id="PF13715">
    <property type="entry name" value="CarbopepD_reg_2"/>
    <property type="match status" value="1"/>
</dbReference>
<dbReference type="PANTHER" id="PTHR40980">
    <property type="entry name" value="PLUG DOMAIN-CONTAINING PROTEIN"/>
    <property type="match status" value="1"/>
</dbReference>
<evidence type="ECO:0000256" key="1">
    <source>
        <dbReference type="ARBA" id="ARBA00004442"/>
    </source>
</evidence>
<dbReference type="AlphaFoldDB" id="A0A3N4NX28"/>
<evidence type="ECO:0000256" key="5">
    <source>
        <dbReference type="SAM" id="SignalP"/>
    </source>
</evidence>
<dbReference type="Gene3D" id="2.40.170.20">
    <property type="entry name" value="TonB-dependent receptor, beta-barrel domain"/>
    <property type="match status" value="1"/>
</dbReference>
<dbReference type="Pfam" id="PF00593">
    <property type="entry name" value="TonB_dep_Rec_b-barrel"/>
    <property type="match status" value="1"/>
</dbReference>
<evidence type="ECO:0000259" key="6">
    <source>
        <dbReference type="Pfam" id="PF00593"/>
    </source>
</evidence>
<sequence>MRIKFTLLVLFTLFINLLNAQKGTLSGTIKDGDINDVLPFATVLIKNSDKGTTSDFEGLYEIELEPGTYTVIYKFLGFETKEVTGVIIKSDNITSLDITLREATGTLDEVVLTAETARNTESSVLNIQRRSVNLLDGISSENFKKLGASDLAKAVKSVPGVSIQGGKYVYVRGLGDRYTKTILNGVDIPGLDPDRNTIQMDVFPTNIIDNIIVVKSATADLPADFTGGIVDIVTKEFPTRKEFSLSLSGSYNPNMHFKSNYLSYEGGNTDFLGFDDGTRALPISPYQPIPNTFDNNPLLTEITQKFDPNLGAQESNSNMDYSIGLTAGNQYTVGKNENKLGYIASISYKNETKFYEDAENSFYRKDPNTSELEMPLSKGQKGNLGEQNVILSGLAGLSYKTDRSKYKINVMRIQNGESSAGLFNQELNEGDFAIAIKNSLVYTERSITNGLISGTHTNEDATWKTEWKLASTLSTIDDKDVRATSFRIEENGSYSIPQNSEPRRIWRNLEEQNHVGKIDITRRYNLFQKDAKLKIGAYGSFKQRDYNIYTFRIGVAGPSGFNGDADAILADENLWTTSTQEGSFIRNSSVIDPVNIFESSQVNIAGYVSNEFMLGDKLKTILGVRVENFMIYYSGENSRGVVLNNESIMNKLDLFPSVNFIYALNDHKNIRLSYARTTARPSFKEASNAEIFDALSDITYIGNIDLKPTYINNLDLRYEVYGENAELFAVSAFYKSFKDPIELTYFQSALDNFTPQNLGEANLFGAEIEFRKNLDFLSSSLNNFRFNLNASVIKSKLQMYDDEFTLRQNTARPGEEVDDTRELQGQSPYLINAGLDYDNDKLGLQTGLFYNVQGKTLEVVGGANPDVFTLPFNSLDFTFNKSLDKERRSNLSFKITNILGSEKESVYQSYKAQDQIFSSRNPSTSFSLGYSIKF</sequence>
<feature type="chain" id="PRO_5018283491" evidence="5">
    <location>
        <begin position="21"/>
        <end position="934"/>
    </location>
</feature>
<feature type="domain" description="TonB-dependent receptor plug" evidence="7">
    <location>
        <begin position="137"/>
        <end position="228"/>
    </location>
</feature>
<dbReference type="Proteomes" id="UP000270856">
    <property type="component" value="Unassembled WGS sequence"/>
</dbReference>
<feature type="domain" description="TonB-dependent receptor-like beta-barrel" evidence="6">
    <location>
        <begin position="466"/>
        <end position="897"/>
    </location>
</feature>
<accession>A0A3N4NX28</accession>
<dbReference type="RefSeq" id="WP_123897931.1">
    <property type="nucleotide sequence ID" value="NZ_RPFJ01000011.1"/>
</dbReference>
<comment type="similarity">
    <text evidence="4">Belongs to the TonB-dependent receptor family.</text>
</comment>
<keyword evidence="3" id="KW-0998">Cell outer membrane</keyword>
<evidence type="ECO:0000256" key="4">
    <source>
        <dbReference type="RuleBase" id="RU003357"/>
    </source>
</evidence>
<dbReference type="InterPro" id="IPR008969">
    <property type="entry name" value="CarboxyPept-like_regulatory"/>
</dbReference>